<keyword evidence="3" id="KW-0378">Hydrolase</keyword>
<evidence type="ECO:0000256" key="2">
    <source>
        <dbReference type="ARBA" id="ARBA00022722"/>
    </source>
</evidence>
<evidence type="ECO:0000313" key="5">
    <source>
        <dbReference type="EMBL" id="WTT17479.1"/>
    </source>
</evidence>
<dbReference type="Gene3D" id="1.20.120.580">
    <property type="entry name" value="bsu32300-like"/>
    <property type="match status" value="1"/>
</dbReference>
<protein>
    <submittedName>
        <fullName evidence="5">DUF86 domain-containing protein</fullName>
    </submittedName>
</protein>
<dbReference type="InterPro" id="IPR008201">
    <property type="entry name" value="HepT-like"/>
</dbReference>
<evidence type="ECO:0000256" key="3">
    <source>
        <dbReference type="ARBA" id="ARBA00022801"/>
    </source>
</evidence>
<keyword evidence="1" id="KW-1277">Toxin-antitoxin system</keyword>
<dbReference type="AlphaFoldDB" id="A0AAU1ZZH1"/>
<dbReference type="GO" id="GO:0016787">
    <property type="term" value="F:hydrolase activity"/>
    <property type="evidence" value="ECO:0007669"/>
    <property type="project" value="UniProtKB-KW"/>
</dbReference>
<evidence type="ECO:0000256" key="1">
    <source>
        <dbReference type="ARBA" id="ARBA00022649"/>
    </source>
</evidence>
<dbReference type="GO" id="GO:0004540">
    <property type="term" value="F:RNA nuclease activity"/>
    <property type="evidence" value="ECO:0007669"/>
    <property type="project" value="InterPro"/>
</dbReference>
<evidence type="ECO:0000256" key="4">
    <source>
        <dbReference type="ARBA" id="ARBA00024207"/>
    </source>
</evidence>
<dbReference type="InterPro" id="IPR037038">
    <property type="entry name" value="HepT-like_sf"/>
</dbReference>
<sequence length="160" mass="16857">MTPSIDNRPLPARVTPRLDRGSVEHRLITMRRSVGHLDSFGPMDRARLESDPAAGLVVERILALLADLAFTINSHVATAVSGEVPQSAAASFGAAERAGMIDAELAAALVPPDGPHHVLVQLYLDTEPEEVAAVVSAAVSGYGEYVRQVAAWTADQAPQG</sequence>
<name>A0AAU1ZZH1_9ACTN</name>
<gene>
    <name evidence="5" type="ORF">OHA22_18995</name>
</gene>
<accession>A0AAU1ZZH1</accession>
<reference evidence="5" key="1">
    <citation type="submission" date="2022-10" db="EMBL/GenBank/DDBJ databases">
        <title>The complete genomes of actinobacterial strains from the NBC collection.</title>
        <authorList>
            <person name="Joergensen T.S."/>
            <person name="Alvarez Arevalo M."/>
            <person name="Sterndorff E.B."/>
            <person name="Faurdal D."/>
            <person name="Vuksanovic O."/>
            <person name="Mourched A.-S."/>
            <person name="Charusanti P."/>
            <person name="Shaw S."/>
            <person name="Blin K."/>
            <person name="Weber T."/>
        </authorList>
    </citation>
    <scope>NUCLEOTIDE SEQUENCE</scope>
    <source>
        <strain evidence="5">NBC_00093</strain>
    </source>
</reference>
<dbReference type="Pfam" id="PF01934">
    <property type="entry name" value="HepT-like"/>
    <property type="match status" value="1"/>
</dbReference>
<proteinExistence type="inferred from homology"/>
<dbReference type="GO" id="GO:0110001">
    <property type="term" value="C:toxin-antitoxin complex"/>
    <property type="evidence" value="ECO:0007669"/>
    <property type="project" value="InterPro"/>
</dbReference>
<organism evidence="5">
    <name type="scientific">Streptomyces sp. NBC_00093</name>
    <dbReference type="NCBI Taxonomy" id="2975649"/>
    <lineage>
        <taxon>Bacteria</taxon>
        <taxon>Bacillati</taxon>
        <taxon>Actinomycetota</taxon>
        <taxon>Actinomycetes</taxon>
        <taxon>Kitasatosporales</taxon>
        <taxon>Streptomycetaceae</taxon>
        <taxon>Streptomyces</taxon>
    </lineage>
</organism>
<keyword evidence="2" id="KW-0540">Nuclease</keyword>
<comment type="similarity">
    <text evidence="4">Belongs to the HepT RNase toxin family.</text>
</comment>
<dbReference type="EMBL" id="CP108222">
    <property type="protein sequence ID" value="WTT17479.1"/>
    <property type="molecule type" value="Genomic_DNA"/>
</dbReference>